<feature type="compositionally biased region" description="Polar residues" evidence="3">
    <location>
        <begin position="182"/>
        <end position="205"/>
    </location>
</feature>
<dbReference type="CDD" id="cd00067">
    <property type="entry name" value="GAL4"/>
    <property type="match status" value="1"/>
</dbReference>
<dbReference type="PROSITE" id="PS00463">
    <property type="entry name" value="ZN2_CY6_FUNGAL_1"/>
    <property type="match status" value="1"/>
</dbReference>
<dbReference type="Gene3D" id="4.10.240.10">
    <property type="entry name" value="Zn(2)-C6 fungal-type DNA-binding domain"/>
    <property type="match status" value="1"/>
</dbReference>
<dbReference type="GO" id="GO:0000981">
    <property type="term" value="F:DNA-binding transcription factor activity, RNA polymerase II-specific"/>
    <property type="evidence" value="ECO:0007669"/>
    <property type="project" value="InterPro"/>
</dbReference>
<reference evidence="5" key="1">
    <citation type="submission" date="2018-04" db="EMBL/GenBank/DDBJ databases">
        <title>Whole genome sequencing of Hypsizygus marmoreus.</title>
        <authorList>
            <person name="Choi I.-G."/>
            <person name="Min B."/>
            <person name="Kim J.-G."/>
            <person name="Kim S."/>
            <person name="Oh Y.-L."/>
            <person name="Kong W.-S."/>
            <person name="Park H."/>
            <person name="Jeong J."/>
            <person name="Song E.-S."/>
        </authorList>
    </citation>
    <scope>NUCLEOTIDE SEQUENCE [LARGE SCALE GENOMIC DNA]</scope>
    <source>
        <strain evidence="5">51987-8</strain>
    </source>
</reference>
<dbReference type="EMBL" id="LUEZ02000041">
    <property type="protein sequence ID" value="RDB24946.1"/>
    <property type="molecule type" value="Genomic_DNA"/>
</dbReference>
<dbReference type="Pfam" id="PF00172">
    <property type="entry name" value="Zn_clus"/>
    <property type="match status" value="1"/>
</dbReference>
<dbReference type="OrthoDB" id="2269373at2759"/>
<feature type="region of interest" description="Disordered" evidence="3">
    <location>
        <begin position="345"/>
        <end position="375"/>
    </location>
</feature>
<evidence type="ECO:0000313" key="5">
    <source>
        <dbReference type="EMBL" id="RDB24946.1"/>
    </source>
</evidence>
<dbReference type="SUPFAM" id="SSF57701">
    <property type="entry name" value="Zn2/Cys6 DNA-binding domain"/>
    <property type="match status" value="1"/>
</dbReference>
<feature type="region of interest" description="Disordered" evidence="3">
    <location>
        <begin position="99"/>
        <end position="207"/>
    </location>
</feature>
<feature type="compositionally biased region" description="Polar residues" evidence="3">
    <location>
        <begin position="1"/>
        <end position="19"/>
    </location>
</feature>
<feature type="compositionally biased region" description="Low complexity" evidence="3">
    <location>
        <begin position="360"/>
        <end position="375"/>
    </location>
</feature>
<comment type="caution">
    <text evidence="5">The sequence shown here is derived from an EMBL/GenBank/DDBJ whole genome shotgun (WGS) entry which is preliminary data.</text>
</comment>
<evidence type="ECO:0000256" key="1">
    <source>
        <dbReference type="ARBA" id="ARBA00004123"/>
    </source>
</evidence>
<proteinExistence type="predicted"/>
<dbReference type="InParanoid" id="A0A369K223"/>
<accession>A0A369K223</accession>
<keyword evidence="6" id="KW-1185">Reference proteome</keyword>
<evidence type="ECO:0000259" key="4">
    <source>
        <dbReference type="PROSITE" id="PS50048"/>
    </source>
</evidence>
<dbReference type="InterPro" id="IPR036864">
    <property type="entry name" value="Zn2-C6_fun-type_DNA-bd_sf"/>
</dbReference>
<keyword evidence="2" id="KW-0539">Nucleus</keyword>
<evidence type="ECO:0000313" key="6">
    <source>
        <dbReference type="Proteomes" id="UP000076154"/>
    </source>
</evidence>
<dbReference type="AlphaFoldDB" id="A0A369K223"/>
<comment type="subcellular location">
    <subcellularLocation>
        <location evidence="1">Nucleus</location>
    </subcellularLocation>
</comment>
<dbReference type="PANTHER" id="PTHR31001:SF81">
    <property type="entry name" value="ZN(II)2CYS6 TRANSCRIPTION FACTOR"/>
    <property type="match status" value="1"/>
</dbReference>
<dbReference type="STRING" id="39966.A0A369K223"/>
<dbReference type="InterPro" id="IPR001138">
    <property type="entry name" value="Zn2Cys6_DnaBD"/>
</dbReference>
<dbReference type="PROSITE" id="PS50048">
    <property type="entry name" value="ZN2_CY6_FUNGAL_2"/>
    <property type="match status" value="1"/>
</dbReference>
<dbReference type="GO" id="GO:0008270">
    <property type="term" value="F:zinc ion binding"/>
    <property type="evidence" value="ECO:0007669"/>
    <property type="project" value="InterPro"/>
</dbReference>
<dbReference type="PANTHER" id="PTHR31001">
    <property type="entry name" value="UNCHARACTERIZED TRANSCRIPTIONAL REGULATORY PROTEIN"/>
    <property type="match status" value="1"/>
</dbReference>
<feature type="compositionally biased region" description="Low complexity" evidence="3">
    <location>
        <begin position="128"/>
        <end position="169"/>
    </location>
</feature>
<dbReference type="Proteomes" id="UP000076154">
    <property type="component" value="Unassembled WGS sequence"/>
</dbReference>
<feature type="region of interest" description="Disordered" evidence="3">
    <location>
        <begin position="1"/>
        <end position="33"/>
    </location>
</feature>
<organism evidence="5 6">
    <name type="scientific">Hypsizygus marmoreus</name>
    <name type="common">White beech mushroom</name>
    <name type="synonym">Agaricus marmoreus</name>
    <dbReference type="NCBI Taxonomy" id="39966"/>
    <lineage>
        <taxon>Eukaryota</taxon>
        <taxon>Fungi</taxon>
        <taxon>Dikarya</taxon>
        <taxon>Basidiomycota</taxon>
        <taxon>Agaricomycotina</taxon>
        <taxon>Agaricomycetes</taxon>
        <taxon>Agaricomycetidae</taxon>
        <taxon>Agaricales</taxon>
        <taxon>Tricholomatineae</taxon>
        <taxon>Lyophyllaceae</taxon>
        <taxon>Hypsizygus</taxon>
    </lineage>
</organism>
<feature type="domain" description="Zn(2)-C6 fungal-type" evidence="4">
    <location>
        <begin position="34"/>
        <end position="66"/>
    </location>
</feature>
<evidence type="ECO:0000256" key="2">
    <source>
        <dbReference type="ARBA" id="ARBA00023242"/>
    </source>
</evidence>
<dbReference type="SMART" id="SM00066">
    <property type="entry name" value="GAL4"/>
    <property type="match status" value="1"/>
</dbReference>
<dbReference type="GO" id="GO:0005634">
    <property type="term" value="C:nucleus"/>
    <property type="evidence" value="ECO:0007669"/>
    <property type="project" value="UniProtKB-SubCell"/>
</dbReference>
<dbReference type="InterPro" id="IPR050613">
    <property type="entry name" value="Sec_Metabolite_Reg"/>
</dbReference>
<name>A0A369K223_HYPMA</name>
<sequence>MSSETSTRPKRNTSSNSASDGDHRKRRRNRTTQSCLNCHTSKRMCDRKRPACARCTQLGLSGLCVYEVDDPNQRPESQDENARLLKRVAELEGVIRELKNKPHPRWSQPGSSPTEFDRWNSRSQFTKGSDPQDSASPDAPSPPSSLASSDGGDTPYTGRSLRSSTTRSSNIYPSLSLPMGRQPSSSQPFYANLSPQSTPSPSLMTPTEEYDQPQIAINAHADLSPDFDLASIFLSYPALAGYDESSRGLFKNGHADDSCFMKQHGGHCGCLHESANYNVVLELSVRLRKAADILARSTGHHMGSNCLLNQRISDLDTFTTNTLGSIVTSPEDLLLMSPEHFQFTNAAGPPFSTPQHGLSPRRPSSKSTGSSNSSRSWDLMQHALSPLNACDDSFMSWEPPRRV</sequence>
<evidence type="ECO:0000256" key="3">
    <source>
        <dbReference type="SAM" id="MobiDB-lite"/>
    </source>
</evidence>
<gene>
    <name evidence="5" type="ORF">Hypma_007871</name>
</gene>
<protein>
    <recommendedName>
        <fullName evidence="4">Zn(2)-C6 fungal-type domain-containing protein</fullName>
    </recommendedName>
</protein>